<dbReference type="InterPro" id="IPR035979">
    <property type="entry name" value="RBD_domain_sf"/>
</dbReference>
<dbReference type="InterPro" id="IPR000504">
    <property type="entry name" value="RRM_dom"/>
</dbReference>
<gene>
    <name evidence="4" type="ORF">Cboi02_000078800</name>
</gene>
<sequence>MQKIEKRSLTNDEPSDEPVPIVKRQKFTQDDENAHTLSPTQTDKIGNASHTLYVRNLDDKIPILKMKQNLYILFSTYGDVVQINYTNRGSLRGQAWVVFSSVKEASVALSNVLKYNFFGKSIDISYANKESSIVERPTTTSAGYLV</sequence>
<accession>A0A9W6SW13</accession>
<dbReference type="SUPFAM" id="SSF54928">
    <property type="entry name" value="RNA-binding domain, RBD"/>
    <property type="match status" value="1"/>
</dbReference>
<keyword evidence="5" id="KW-1185">Reference proteome</keyword>
<keyword evidence="1" id="KW-0694">RNA-binding</keyword>
<evidence type="ECO:0000259" key="3">
    <source>
        <dbReference type="PROSITE" id="PS50102"/>
    </source>
</evidence>
<dbReference type="AlphaFoldDB" id="A0A9W6SW13"/>
<feature type="domain" description="RRM" evidence="3">
    <location>
        <begin position="50"/>
        <end position="129"/>
    </location>
</feature>
<dbReference type="InterPro" id="IPR012677">
    <property type="entry name" value="Nucleotide-bd_a/b_plait_sf"/>
</dbReference>
<evidence type="ECO:0000313" key="5">
    <source>
        <dbReference type="Proteomes" id="UP001165120"/>
    </source>
</evidence>
<proteinExistence type="predicted"/>
<evidence type="ECO:0000313" key="4">
    <source>
        <dbReference type="EMBL" id="GME67363.1"/>
    </source>
</evidence>
<comment type="caution">
    <text evidence="4">The sequence shown here is derived from an EMBL/GenBank/DDBJ whole genome shotgun (WGS) entry which is preliminary data.</text>
</comment>
<dbReference type="Proteomes" id="UP001165120">
    <property type="component" value="Unassembled WGS sequence"/>
</dbReference>
<dbReference type="GO" id="GO:0003723">
    <property type="term" value="F:RNA binding"/>
    <property type="evidence" value="ECO:0007669"/>
    <property type="project" value="UniProtKB-UniRule"/>
</dbReference>
<dbReference type="Gene3D" id="3.30.70.330">
    <property type="match status" value="1"/>
</dbReference>
<reference evidence="4" key="1">
    <citation type="submission" date="2023-04" db="EMBL/GenBank/DDBJ databases">
        <title>Candida boidinii NBRC 10035.</title>
        <authorList>
            <person name="Ichikawa N."/>
            <person name="Sato H."/>
            <person name="Tonouchi N."/>
        </authorList>
    </citation>
    <scope>NUCLEOTIDE SEQUENCE</scope>
    <source>
        <strain evidence="4">NBRC 10035</strain>
    </source>
</reference>
<evidence type="ECO:0000256" key="1">
    <source>
        <dbReference type="PROSITE-ProRule" id="PRU00176"/>
    </source>
</evidence>
<protein>
    <submittedName>
        <fullName evidence="4">Unnamed protein product</fullName>
    </submittedName>
</protein>
<organism evidence="4 5">
    <name type="scientific">Candida boidinii</name>
    <name type="common">Yeast</name>
    <dbReference type="NCBI Taxonomy" id="5477"/>
    <lineage>
        <taxon>Eukaryota</taxon>
        <taxon>Fungi</taxon>
        <taxon>Dikarya</taxon>
        <taxon>Ascomycota</taxon>
        <taxon>Saccharomycotina</taxon>
        <taxon>Pichiomycetes</taxon>
        <taxon>Pichiales</taxon>
        <taxon>Pichiaceae</taxon>
        <taxon>Ogataea</taxon>
        <taxon>Ogataea/Candida clade</taxon>
    </lineage>
</organism>
<name>A0A9W6SW13_CANBO</name>
<dbReference type="EMBL" id="BSXN01000158">
    <property type="protein sequence ID" value="GME67363.1"/>
    <property type="molecule type" value="Genomic_DNA"/>
</dbReference>
<evidence type="ECO:0000256" key="2">
    <source>
        <dbReference type="SAM" id="MobiDB-lite"/>
    </source>
</evidence>
<dbReference type="Pfam" id="PF00076">
    <property type="entry name" value="RRM_1"/>
    <property type="match status" value="1"/>
</dbReference>
<dbReference type="PROSITE" id="PS50102">
    <property type="entry name" value="RRM"/>
    <property type="match status" value="1"/>
</dbReference>
<dbReference type="SMART" id="SM00360">
    <property type="entry name" value="RRM"/>
    <property type="match status" value="1"/>
</dbReference>
<feature type="region of interest" description="Disordered" evidence="2">
    <location>
        <begin position="1"/>
        <end position="21"/>
    </location>
</feature>
<feature type="compositionally biased region" description="Basic and acidic residues" evidence="2">
    <location>
        <begin position="1"/>
        <end position="10"/>
    </location>
</feature>